<feature type="transmembrane region" description="Helical" evidence="1">
    <location>
        <begin position="31"/>
        <end position="55"/>
    </location>
</feature>
<proteinExistence type="predicted"/>
<keyword evidence="3" id="KW-1185">Reference proteome</keyword>
<evidence type="ECO:0000313" key="3">
    <source>
        <dbReference type="Proteomes" id="UP000266673"/>
    </source>
</evidence>
<keyword evidence="1" id="KW-0472">Membrane</keyword>
<reference evidence="2 3" key="1">
    <citation type="submission" date="2018-06" db="EMBL/GenBank/DDBJ databases">
        <title>Comparative genomics reveals the genomic features of Rhizophagus irregularis, R. cerebriforme, R. diaphanum and Gigaspora rosea, and their symbiotic lifestyle signature.</title>
        <authorList>
            <person name="Morin E."/>
            <person name="San Clemente H."/>
            <person name="Chen E.C.H."/>
            <person name="De La Providencia I."/>
            <person name="Hainaut M."/>
            <person name="Kuo A."/>
            <person name="Kohler A."/>
            <person name="Murat C."/>
            <person name="Tang N."/>
            <person name="Roy S."/>
            <person name="Loubradou J."/>
            <person name="Henrissat B."/>
            <person name="Grigoriev I.V."/>
            <person name="Corradi N."/>
            <person name="Roux C."/>
            <person name="Martin F.M."/>
        </authorList>
    </citation>
    <scope>NUCLEOTIDE SEQUENCE [LARGE SCALE GENOMIC DNA]</scope>
    <source>
        <strain evidence="2 3">DAOM 194757</strain>
    </source>
</reference>
<evidence type="ECO:0000313" key="2">
    <source>
        <dbReference type="EMBL" id="RIB17070.1"/>
    </source>
</evidence>
<dbReference type="Proteomes" id="UP000266673">
    <property type="component" value="Unassembled WGS sequence"/>
</dbReference>
<keyword evidence="1" id="KW-1133">Transmembrane helix</keyword>
<evidence type="ECO:0000256" key="1">
    <source>
        <dbReference type="SAM" id="Phobius"/>
    </source>
</evidence>
<dbReference type="AlphaFoldDB" id="A0A397V3M2"/>
<dbReference type="EMBL" id="QKWP01000632">
    <property type="protein sequence ID" value="RIB17070.1"/>
    <property type="molecule type" value="Genomic_DNA"/>
</dbReference>
<comment type="caution">
    <text evidence="2">The sequence shown here is derived from an EMBL/GenBank/DDBJ whole genome shotgun (WGS) entry which is preliminary data.</text>
</comment>
<protein>
    <submittedName>
        <fullName evidence="2">Uncharacterized protein</fullName>
    </submittedName>
</protein>
<sequence length="56" mass="5988">MAPQRQNGRAIQAKSVATGIADFEVISYQDVIGALVTYNFTIVGVVVDFIALLSLC</sequence>
<organism evidence="2 3">
    <name type="scientific">Gigaspora rosea</name>
    <dbReference type="NCBI Taxonomy" id="44941"/>
    <lineage>
        <taxon>Eukaryota</taxon>
        <taxon>Fungi</taxon>
        <taxon>Fungi incertae sedis</taxon>
        <taxon>Mucoromycota</taxon>
        <taxon>Glomeromycotina</taxon>
        <taxon>Glomeromycetes</taxon>
        <taxon>Diversisporales</taxon>
        <taxon>Gigasporaceae</taxon>
        <taxon>Gigaspora</taxon>
    </lineage>
</organism>
<keyword evidence="1" id="KW-0812">Transmembrane</keyword>
<name>A0A397V3M2_9GLOM</name>
<accession>A0A397V3M2</accession>
<gene>
    <name evidence="2" type="ORF">C2G38_2188337</name>
</gene>